<dbReference type="OrthoDB" id="7285022at2"/>
<comment type="caution">
    <text evidence="1">The sequence shown here is derived from an EMBL/GenBank/DDBJ whole genome shotgun (WGS) entry which is preliminary data.</text>
</comment>
<sequence length="97" mass="10810">MSLRLIAICALIGIGVVSGLSTFPAKAQHVVTDYEARKLTLDALTAVPRPVYRPVFRPVVRQAMAMRRIRHAGGVSRAMHASYRHHSSIHGGFRRHR</sequence>
<dbReference type="Proteomes" id="UP000305654">
    <property type="component" value="Unassembled WGS sequence"/>
</dbReference>
<reference evidence="1 2" key="1">
    <citation type="submission" date="2019-05" db="EMBL/GenBank/DDBJ databases">
        <authorList>
            <person name="Pankratov T."/>
            <person name="Grouzdev D."/>
        </authorList>
    </citation>
    <scope>NUCLEOTIDE SEQUENCE [LARGE SCALE GENOMIC DNA]</scope>
    <source>
        <strain evidence="1 2">KEBCLARHB70R</strain>
    </source>
</reference>
<evidence type="ECO:0000313" key="1">
    <source>
        <dbReference type="EMBL" id="TLU74312.1"/>
    </source>
</evidence>
<protein>
    <submittedName>
        <fullName evidence="1">Uncharacterized protein</fullName>
    </submittedName>
</protein>
<dbReference type="EMBL" id="VCDI01000001">
    <property type="protein sequence ID" value="TLU74312.1"/>
    <property type="molecule type" value="Genomic_DNA"/>
</dbReference>
<organism evidence="1 2">
    <name type="scientific">Lichenicoccus roseus</name>
    <dbReference type="NCBI Taxonomy" id="2683649"/>
    <lineage>
        <taxon>Bacteria</taxon>
        <taxon>Pseudomonadati</taxon>
        <taxon>Pseudomonadota</taxon>
        <taxon>Alphaproteobacteria</taxon>
        <taxon>Acetobacterales</taxon>
        <taxon>Acetobacteraceae</taxon>
        <taxon>Lichenicoccus</taxon>
    </lineage>
</organism>
<name>A0A5R9J9S0_9PROT</name>
<accession>A0A5R9J9S0</accession>
<evidence type="ECO:0000313" key="2">
    <source>
        <dbReference type="Proteomes" id="UP000305654"/>
    </source>
</evidence>
<keyword evidence="2" id="KW-1185">Reference proteome</keyword>
<dbReference type="RefSeq" id="WP_138324563.1">
    <property type="nucleotide sequence ID" value="NZ_VCDI01000001.1"/>
</dbReference>
<proteinExistence type="predicted"/>
<dbReference type="AlphaFoldDB" id="A0A5R9J9S0"/>
<gene>
    <name evidence="1" type="ORF">FE263_03735</name>
</gene>